<dbReference type="Proteomes" id="UP001417504">
    <property type="component" value="Unassembled WGS sequence"/>
</dbReference>
<organism evidence="1 2">
    <name type="scientific">Stephania japonica</name>
    <dbReference type="NCBI Taxonomy" id="461633"/>
    <lineage>
        <taxon>Eukaryota</taxon>
        <taxon>Viridiplantae</taxon>
        <taxon>Streptophyta</taxon>
        <taxon>Embryophyta</taxon>
        <taxon>Tracheophyta</taxon>
        <taxon>Spermatophyta</taxon>
        <taxon>Magnoliopsida</taxon>
        <taxon>Ranunculales</taxon>
        <taxon>Menispermaceae</taxon>
        <taxon>Menispermoideae</taxon>
        <taxon>Cissampelideae</taxon>
        <taxon>Stephania</taxon>
    </lineage>
</organism>
<proteinExistence type="predicted"/>
<evidence type="ECO:0000313" key="1">
    <source>
        <dbReference type="EMBL" id="KAK9124571.1"/>
    </source>
</evidence>
<gene>
    <name evidence="1" type="ORF">Sjap_014173</name>
</gene>
<dbReference type="AlphaFoldDB" id="A0AAP0P202"/>
<keyword evidence="2" id="KW-1185">Reference proteome</keyword>
<sequence length="111" mass="13224">MISSIIYQQLTSTGRLIRSSRNDQYRIWKAKIKFVLSELGVSYVLTDPIPAEPLEGCPKEEKERYEKWIKDDFTCRHTMLFAMEDPVFFEFEEYETAGKMMDNIDNLFFYV</sequence>
<reference evidence="1 2" key="1">
    <citation type="submission" date="2024-01" db="EMBL/GenBank/DDBJ databases">
        <title>Genome assemblies of Stephania.</title>
        <authorList>
            <person name="Yang L."/>
        </authorList>
    </citation>
    <scope>NUCLEOTIDE SEQUENCE [LARGE SCALE GENOMIC DNA]</scope>
    <source>
        <strain evidence="1">QJT</strain>
        <tissue evidence="1">Leaf</tissue>
    </source>
</reference>
<name>A0AAP0P202_9MAGN</name>
<accession>A0AAP0P202</accession>
<protein>
    <submittedName>
        <fullName evidence="1">Uncharacterized protein</fullName>
    </submittedName>
</protein>
<comment type="caution">
    <text evidence="1">The sequence shown here is derived from an EMBL/GenBank/DDBJ whole genome shotgun (WGS) entry which is preliminary data.</text>
</comment>
<evidence type="ECO:0000313" key="2">
    <source>
        <dbReference type="Proteomes" id="UP001417504"/>
    </source>
</evidence>
<dbReference type="EMBL" id="JBBNAE010000005">
    <property type="protein sequence ID" value="KAK9124571.1"/>
    <property type="molecule type" value="Genomic_DNA"/>
</dbReference>